<protein>
    <recommendedName>
        <fullName evidence="9">Cell division protein FtsL</fullName>
    </recommendedName>
</protein>
<evidence type="ECO:0000313" key="4">
    <source>
        <dbReference type="EMBL" id="KAA5419615.1"/>
    </source>
</evidence>
<evidence type="ECO:0000313" key="5">
    <source>
        <dbReference type="EMBL" id="RGS38494.1"/>
    </source>
</evidence>
<sequence>MSEVEEKQINEKTEKTEKAKRAKNRTSLKNIIGGDILATDFFRRQTKLLVLIMVLILFYIHNRYACQQQMIEIDKLKKELIDIKYDALTRSSELMEKSRQSRIEEYIATKESDLQTSTNPPYLIK</sequence>
<dbReference type="RefSeq" id="WP_007216898.1">
    <property type="nucleotide sequence ID" value="NZ_CABMLT010000007.1"/>
</dbReference>
<gene>
    <name evidence="3" type="ORF">BcellWH2_02376</name>
    <name evidence="5" type="ORF">DWX97_05760</name>
    <name evidence="4" type="ORF">F2Y81_09455</name>
</gene>
<feature type="region of interest" description="Disordered" evidence="1">
    <location>
        <begin position="1"/>
        <end position="22"/>
    </location>
</feature>
<dbReference type="KEGG" id="bcel:BcellWH2_02376"/>
<evidence type="ECO:0000313" key="6">
    <source>
        <dbReference type="Proteomes" id="UP000061809"/>
    </source>
</evidence>
<reference evidence="5 7" key="2">
    <citation type="submission" date="2018-08" db="EMBL/GenBank/DDBJ databases">
        <title>A genome reference for cultivated species of the human gut microbiota.</title>
        <authorList>
            <person name="Zou Y."/>
            <person name="Xue W."/>
            <person name="Luo G."/>
        </authorList>
    </citation>
    <scope>NUCLEOTIDE SEQUENCE [LARGE SCALE GENOMIC DNA]</scope>
    <source>
        <strain evidence="5 7">AF22-3AC</strain>
    </source>
</reference>
<dbReference type="InterPro" id="IPR045755">
    <property type="entry name" value="FtsL-like"/>
</dbReference>
<dbReference type="eggNOG" id="ENOG5032ZQF">
    <property type="taxonomic scope" value="Bacteria"/>
</dbReference>
<accession>A0A0P0FPU5</accession>
<reference evidence="4 8" key="3">
    <citation type="journal article" date="2019" name="Nat. Med.">
        <title>A library of human gut bacterial isolates paired with longitudinal multiomics data enables mechanistic microbiome research.</title>
        <authorList>
            <person name="Poyet M."/>
            <person name="Groussin M."/>
            <person name="Gibbons S.M."/>
            <person name="Avila-Pacheco J."/>
            <person name="Jiang X."/>
            <person name="Kearney S.M."/>
            <person name="Perrotta A.R."/>
            <person name="Berdy B."/>
            <person name="Zhao S."/>
            <person name="Lieberman T.D."/>
            <person name="Swanson P.K."/>
            <person name="Smith M."/>
            <person name="Roesemann S."/>
            <person name="Alexander J.E."/>
            <person name="Rich S.A."/>
            <person name="Livny J."/>
            <person name="Vlamakis H."/>
            <person name="Clish C."/>
            <person name="Bullock K."/>
            <person name="Deik A."/>
            <person name="Scott J."/>
            <person name="Pierce K.A."/>
            <person name="Xavier R.J."/>
            <person name="Alm E.J."/>
        </authorList>
    </citation>
    <scope>NUCLEOTIDE SEQUENCE [LARGE SCALE GENOMIC DNA]</scope>
    <source>
        <strain evidence="4 8">BIOML-A6</strain>
    </source>
</reference>
<reference evidence="3 6" key="1">
    <citation type="journal article" date="2015" name="Science">
        <title>Genetic determinants of in vivo fitness and diet responsiveness in multiple human gut Bacteroides.</title>
        <authorList>
            <person name="Wu M."/>
            <person name="McNulty N.P."/>
            <person name="Rodionov D.A."/>
            <person name="Khoroshkin M.S."/>
            <person name="Griffin N.W."/>
            <person name="Cheng J."/>
            <person name="Latreille P."/>
            <person name="Kerstetter R.A."/>
            <person name="Terrapon N."/>
            <person name="Henrissat B."/>
            <person name="Osterman A.L."/>
            <person name="Gordon J.I."/>
        </authorList>
    </citation>
    <scope>NUCLEOTIDE SEQUENCE [LARGE SCALE GENOMIC DNA]</scope>
    <source>
        <strain evidence="3 6">WH2</strain>
    </source>
</reference>
<evidence type="ECO:0000313" key="3">
    <source>
        <dbReference type="EMBL" id="ALJ59616.1"/>
    </source>
</evidence>
<dbReference type="EMBL" id="CP012801">
    <property type="protein sequence ID" value="ALJ59616.1"/>
    <property type="molecule type" value="Genomic_DNA"/>
</dbReference>
<dbReference type="STRING" id="246787.BcellWH2_02376"/>
<dbReference type="EMBL" id="QRVJ01000003">
    <property type="protein sequence ID" value="RGS38494.1"/>
    <property type="molecule type" value="Genomic_DNA"/>
</dbReference>
<evidence type="ECO:0000256" key="2">
    <source>
        <dbReference type="SAM" id="Phobius"/>
    </source>
</evidence>
<evidence type="ECO:0000313" key="7">
    <source>
        <dbReference type="Proteomes" id="UP000283341"/>
    </source>
</evidence>
<evidence type="ECO:0000256" key="1">
    <source>
        <dbReference type="SAM" id="MobiDB-lite"/>
    </source>
</evidence>
<keyword evidence="2" id="KW-1133">Transmembrane helix</keyword>
<dbReference type="Proteomes" id="UP000061809">
    <property type="component" value="Chromosome"/>
</dbReference>
<evidence type="ECO:0008006" key="9">
    <source>
        <dbReference type="Google" id="ProtNLM"/>
    </source>
</evidence>
<dbReference type="GeneID" id="66306266"/>
<organism evidence="3 6">
    <name type="scientific">Bacteroides cellulosilyticus</name>
    <dbReference type="NCBI Taxonomy" id="246787"/>
    <lineage>
        <taxon>Bacteria</taxon>
        <taxon>Pseudomonadati</taxon>
        <taxon>Bacteroidota</taxon>
        <taxon>Bacteroidia</taxon>
        <taxon>Bacteroidales</taxon>
        <taxon>Bacteroidaceae</taxon>
        <taxon>Bacteroides</taxon>
    </lineage>
</organism>
<dbReference type="PATRIC" id="fig|246787.4.peg.2441"/>
<keyword evidence="2" id="KW-0812">Transmembrane</keyword>
<feature type="transmembrane region" description="Helical" evidence="2">
    <location>
        <begin position="48"/>
        <end position="65"/>
    </location>
</feature>
<dbReference type="AlphaFoldDB" id="A0A0P0FPU5"/>
<proteinExistence type="predicted"/>
<dbReference type="Pfam" id="PF19579">
    <property type="entry name" value="FtsL_2"/>
    <property type="match status" value="1"/>
</dbReference>
<evidence type="ECO:0000313" key="8">
    <source>
        <dbReference type="Proteomes" id="UP000448877"/>
    </source>
</evidence>
<name>A0A0P0FPU5_9BACE</name>
<dbReference type="EMBL" id="VVYV01000013">
    <property type="protein sequence ID" value="KAA5419615.1"/>
    <property type="molecule type" value="Genomic_DNA"/>
</dbReference>
<feature type="compositionally biased region" description="Basic and acidic residues" evidence="1">
    <location>
        <begin position="1"/>
        <end position="19"/>
    </location>
</feature>
<dbReference type="Proteomes" id="UP000283341">
    <property type="component" value="Unassembled WGS sequence"/>
</dbReference>
<dbReference type="Proteomes" id="UP000448877">
    <property type="component" value="Unassembled WGS sequence"/>
</dbReference>
<keyword evidence="2" id="KW-0472">Membrane</keyword>